<name>A0A9C6TQS5_ARADU</name>
<gene>
    <name evidence="2" type="primary">LOC107476168</name>
</gene>
<evidence type="ECO:0000313" key="2">
    <source>
        <dbReference type="RefSeq" id="XP_052113203.1"/>
    </source>
</evidence>
<dbReference type="Proteomes" id="UP000515211">
    <property type="component" value="Chromosome 2"/>
</dbReference>
<dbReference type="AlphaFoldDB" id="A0A9C6TQS5"/>
<dbReference type="GeneID" id="107476168"/>
<proteinExistence type="predicted"/>
<reference evidence="1" key="1">
    <citation type="journal article" date="2016" name="Nat. Genet.">
        <title>The genome sequences of Arachis duranensis and Arachis ipaensis, the diploid ancestors of cultivated peanut.</title>
        <authorList>
            <person name="Bertioli D.J."/>
            <person name="Cannon S.B."/>
            <person name="Froenicke L."/>
            <person name="Huang G."/>
            <person name="Farmer A.D."/>
            <person name="Cannon E.K."/>
            <person name="Liu X."/>
            <person name="Gao D."/>
            <person name="Clevenger J."/>
            <person name="Dash S."/>
            <person name="Ren L."/>
            <person name="Moretzsohn M.C."/>
            <person name="Shirasawa K."/>
            <person name="Huang W."/>
            <person name="Vidigal B."/>
            <person name="Abernathy B."/>
            <person name="Chu Y."/>
            <person name="Niederhuth C.E."/>
            <person name="Umale P."/>
            <person name="Araujo A.C."/>
            <person name="Kozik A."/>
            <person name="Kim K.D."/>
            <person name="Burow M.D."/>
            <person name="Varshney R.K."/>
            <person name="Wang X."/>
            <person name="Zhang X."/>
            <person name="Barkley N."/>
            <person name="Guimaraes P.M."/>
            <person name="Isobe S."/>
            <person name="Guo B."/>
            <person name="Liao B."/>
            <person name="Stalker H.T."/>
            <person name="Schmitz R.J."/>
            <person name="Scheffler B.E."/>
            <person name="Leal-Bertioli S.C."/>
            <person name="Xun X."/>
            <person name="Jackson S.A."/>
            <person name="Michelmore R."/>
            <person name="Ozias-Akins P."/>
        </authorList>
    </citation>
    <scope>NUCLEOTIDE SEQUENCE [LARGE SCALE GENOMIC DNA]</scope>
    <source>
        <strain evidence="1">cv. V14167</strain>
    </source>
</reference>
<keyword evidence="1" id="KW-1185">Reference proteome</keyword>
<organism evidence="1 2">
    <name type="scientific">Arachis duranensis</name>
    <name type="common">Wild peanut</name>
    <dbReference type="NCBI Taxonomy" id="130453"/>
    <lineage>
        <taxon>Eukaryota</taxon>
        <taxon>Viridiplantae</taxon>
        <taxon>Streptophyta</taxon>
        <taxon>Embryophyta</taxon>
        <taxon>Tracheophyta</taxon>
        <taxon>Spermatophyta</taxon>
        <taxon>Magnoliopsida</taxon>
        <taxon>eudicotyledons</taxon>
        <taxon>Gunneridae</taxon>
        <taxon>Pentapetalae</taxon>
        <taxon>rosids</taxon>
        <taxon>fabids</taxon>
        <taxon>Fabales</taxon>
        <taxon>Fabaceae</taxon>
        <taxon>Papilionoideae</taxon>
        <taxon>50 kb inversion clade</taxon>
        <taxon>dalbergioids sensu lato</taxon>
        <taxon>Dalbergieae</taxon>
        <taxon>Pterocarpus clade</taxon>
        <taxon>Arachis</taxon>
    </lineage>
</organism>
<dbReference type="RefSeq" id="XP_052113203.1">
    <property type="nucleotide sequence ID" value="XM_052257243.1"/>
</dbReference>
<sequence length="479" mass="55045">MKSFQRDFRVPSTGMVLPLRANWSSLDGVDGEEKENATKFEFQRCLLASKLIALLDLCREKEGMVADKNQRYLLVLTPERICGIDSMKLITPEEEETVNWENLPPFPFDFSVDLPRICMYALELDSKIHLVGGRQYYFPYHPRHHGAFQFSKKVFELDLDKKEVEESKSIDDAPTDFDTQFTTCYKVRSDYYFIETGGFAPVEHPPHYFSVLRSGTKVWECLPDAPGHPDIWSGSWVVNNSWFDFYGKLYLRLCLNDGRVFIHYYDTDNPHKGWTKSEGDNSFTGSFCVPVGSDGQRHFFHPTVHIPDLVDPGKYLALSCERIGGKKVICAFQVDELGVLIFQRLDGCLDRMPSFYRELDSMISCNCEKTPVLVDLDGKGTFLVMLPGFAKGRIQVVCMLVLQVIAKKVVSHPSRILRRSVRSPMECDFLDWKVLSMHMYSMKEVIEDWSTVSIFPGIPCDEATVYEVPRRGKRKYSQI</sequence>
<protein>
    <submittedName>
        <fullName evidence="2">Uncharacterized protein LOC107476168 isoform X1</fullName>
    </submittedName>
</protein>
<evidence type="ECO:0000313" key="1">
    <source>
        <dbReference type="Proteomes" id="UP000515211"/>
    </source>
</evidence>
<reference evidence="2" key="2">
    <citation type="submission" date="2025-08" db="UniProtKB">
        <authorList>
            <consortium name="RefSeq"/>
        </authorList>
    </citation>
    <scope>IDENTIFICATION</scope>
    <source>
        <tissue evidence="2">Whole plant</tissue>
    </source>
</reference>
<accession>A0A9C6TQS5</accession>